<protein>
    <submittedName>
        <fullName evidence="1">Tail fiber domain-containing protein</fullName>
    </submittedName>
</protein>
<evidence type="ECO:0000313" key="1">
    <source>
        <dbReference type="EMBL" id="RMN14434.1"/>
    </source>
</evidence>
<reference evidence="1 2" key="1">
    <citation type="submission" date="2018-08" db="EMBL/GenBank/DDBJ databases">
        <title>Recombination of ecologically and evolutionarily significant loci maintains genetic cohesion in the Pseudomonas syringae species complex.</title>
        <authorList>
            <person name="Dillon M."/>
            <person name="Thakur S."/>
            <person name="Almeida R.N.D."/>
            <person name="Weir B.S."/>
            <person name="Guttman D.S."/>
        </authorList>
    </citation>
    <scope>NUCLEOTIDE SEQUENCE [LARGE SCALE GENOMIC DNA]</scope>
    <source>
        <strain evidence="1 2">ICMP 12341</strain>
    </source>
</reference>
<sequence>MELTMPWLRNGTVAVTQNSTTVTGTGTTFTSSRIGDAFNGPDGRRYEVFNIINETVLAIIPPYAGATVSGAAYFIEPVQGYPKALTDVFNTVNQRWGTTLAALGTTGNYDTLPVNKGGTGGANQADARTGLGLGSVSVENTVPVAKGGTGRTDGRAVFSEVGVQQAAALYSVQGMYAGWNASTLGEGHFIVNKGGGIGGFNWRSVNANNSASGPSMSYSYEGLLTVPSLSVTASPIAIASGGTGGNSPATARQGLQLSNSATMPAVGTVGQASGIPTGAIIERGSNTNGEYTRYADGTQICTFKTRTVKTLGNSTGTLFFSSAEPARTFPMPFSTAPAVSITAALESGEGWFAGTGLVLSATQWTAGYVFTQISRTAQQVAVEYVAVGRWF</sequence>
<proteinExistence type="predicted"/>
<comment type="caution">
    <text evidence="1">The sequence shown here is derived from an EMBL/GenBank/DDBJ whole genome shotgun (WGS) entry which is preliminary data.</text>
</comment>
<dbReference type="AlphaFoldDB" id="A0A0P9NNW3"/>
<evidence type="ECO:0000313" key="2">
    <source>
        <dbReference type="Proteomes" id="UP000271468"/>
    </source>
</evidence>
<organism evidence="1 2">
    <name type="scientific">Pseudomonas syringae pv. coriandricola</name>
    <dbReference type="NCBI Taxonomy" id="264453"/>
    <lineage>
        <taxon>Bacteria</taxon>
        <taxon>Pseudomonadati</taxon>
        <taxon>Pseudomonadota</taxon>
        <taxon>Gammaproteobacteria</taxon>
        <taxon>Pseudomonadales</taxon>
        <taxon>Pseudomonadaceae</taxon>
        <taxon>Pseudomonas</taxon>
    </lineage>
</organism>
<gene>
    <name evidence="1" type="ORF">ALQ65_04137</name>
</gene>
<dbReference type="Proteomes" id="UP000271468">
    <property type="component" value="Unassembled WGS sequence"/>
</dbReference>
<name>A0A0P9NNW3_9PSED</name>
<accession>A0A0P9NNW3</accession>
<dbReference type="EMBL" id="RBOV01000053">
    <property type="protein sequence ID" value="RMN14434.1"/>
    <property type="molecule type" value="Genomic_DNA"/>
</dbReference>